<dbReference type="InterPro" id="IPR011701">
    <property type="entry name" value="MFS"/>
</dbReference>
<organism evidence="8 9">
    <name type="scientific">Leptospira jelokensis</name>
    <dbReference type="NCBI Taxonomy" id="2484931"/>
    <lineage>
        <taxon>Bacteria</taxon>
        <taxon>Pseudomonadati</taxon>
        <taxon>Spirochaetota</taxon>
        <taxon>Spirochaetia</taxon>
        <taxon>Leptospirales</taxon>
        <taxon>Leptospiraceae</taxon>
        <taxon>Leptospira</taxon>
    </lineage>
</organism>
<keyword evidence="5 7" id="KW-0472">Membrane</keyword>
<keyword evidence="3 7" id="KW-0812">Transmembrane</keyword>
<dbReference type="SUPFAM" id="SSF103473">
    <property type="entry name" value="MFS general substrate transporter"/>
    <property type="match status" value="1"/>
</dbReference>
<dbReference type="RefSeq" id="WP_135641283.1">
    <property type="nucleotide sequence ID" value="NZ_RQGH01000011.1"/>
</dbReference>
<feature type="region of interest" description="Disordered" evidence="6">
    <location>
        <begin position="199"/>
        <end position="224"/>
    </location>
</feature>
<feature type="compositionally biased region" description="Basic and acidic residues" evidence="6">
    <location>
        <begin position="206"/>
        <end position="219"/>
    </location>
</feature>
<feature type="transmembrane region" description="Helical" evidence="7">
    <location>
        <begin position="7"/>
        <end position="28"/>
    </location>
</feature>
<evidence type="ECO:0000313" key="9">
    <source>
        <dbReference type="Proteomes" id="UP000297567"/>
    </source>
</evidence>
<dbReference type="GO" id="GO:0005886">
    <property type="term" value="C:plasma membrane"/>
    <property type="evidence" value="ECO:0007669"/>
    <property type="project" value="UniProtKB-SubCell"/>
</dbReference>
<proteinExistence type="predicted"/>
<dbReference type="Pfam" id="PF07690">
    <property type="entry name" value="MFS_1"/>
    <property type="match status" value="1"/>
</dbReference>
<gene>
    <name evidence="8" type="ORF">EHQ62_05965</name>
</gene>
<feature type="transmembrane region" description="Helical" evidence="7">
    <location>
        <begin position="40"/>
        <end position="60"/>
    </location>
</feature>
<evidence type="ECO:0000256" key="1">
    <source>
        <dbReference type="ARBA" id="ARBA00004651"/>
    </source>
</evidence>
<feature type="transmembrane region" description="Helical" evidence="7">
    <location>
        <begin position="284"/>
        <end position="304"/>
    </location>
</feature>
<dbReference type="PANTHER" id="PTHR23513">
    <property type="entry name" value="INTEGRAL MEMBRANE EFFLUX PROTEIN-RELATED"/>
    <property type="match status" value="1"/>
</dbReference>
<evidence type="ECO:0000256" key="2">
    <source>
        <dbReference type="ARBA" id="ARBA00022475"/>
    </source>
</evidence>
<feature type="transmembrane region" description="Helical" evidence="7">
    <location>
        <begin position="67"/>
        <end position="86"/>
    </location>
</feature>
<dbReference type="AlphaFoldDB" id="A0A4Z1A4T2"/>
<comment type="subcellular location">
    <subcellularLocation>
        <location evidence="1">Cell membrane</location>
        <topology evidence="1">Multi-pass membrane protein</topology>
    </subcellularLocation>
</comment>
<accession>A0A4Z1A4T2</accession>
<feature type="transmembrane region" description="Helical" evidence="7">
    <location>
        <begin position="92"/>
        <end position="112"/>
    </location>
</feature>
<dbReference type="InterPro" id="IPR036259">
    <property type="entry name" value="MFS_trans_sf"/>
</dbReference>
<evidence type="ECO:0000313" key="8">
    <source>
        <dbReference type="EMBL" id="TGL72367.1"/>
    </source>
</evidence>
<feature type="transmembrane region" description="Helical" evidence="7">
    <location>
        <begin position="338"/>
        <end position="359"/>
    </location>
</feature>
<feature type="transmembrane region" description="Helical" evidence="7">
    <location>
        <begin position="159"/>
        <end position="180"/>
    </location>
</feature>
<comment type="caution">
    <text evidence="8">The sequence shown here is derived from an EMBL/GenBank/DDBJ whole genome shotgun (WGS) entry which is preliminary data.</text>
</comment>
<dbReference type="Proteomes" id="UP000297567">
    <property type="component" value="Unassembled WGS sequence"/>
</dbReference>
<evidence type="ECO:0000256" key="7">
    <source>
        <dbReference type="SAM" id="Phobius"/>
    </source>
</evidence>
<keyword evidence="9" id="KW-1185">Reference proteome</keyword>
<dbReference type="Gene3D" id="1.20.1250.20">
    <property type="entry name" value="MFS general substrate transporter like domains"/>
    <property type="match status" value="1"/>
</dbReference>
<keyword evidence="4 7" id="KW-1133">Transmembrane helix</keyword>
<evidence type="ECO:0000256" key="6">
    <source>
        <dbReference type="SAM" id="MobiDB-lite"/>
    </source>
</evidence>
<protein>
    <submittedName>
        <fullName evidence="8">MFS transporter</fullName>
    </submittedName>
</protein>
<reference evidence="8" key="1">
    <citation type="journal article" date="2019" name="PLoS Negl. Trop. Dis.">
        <title>Revisiting the worldwide diversity of Leptospira species in the environment.</title>
        <authorList>
            <person name="Vincent A.T."/>
            <person name="Schiettekatte O."/>
            <person name="Bourhy P."/>
            <person name="Veyrier F.J."/>
            <person name="Picardeau M."/>
        </authorList>
    </citation>
    <scope>NUCLEOTIDE SEQUENCE [LARGE SCALE GENOMIC DNA]</scope>
    <source>
        <strain evidence="8">201702451</strain>
    </source>
</reference>
<evidence type="ECO:0000256" key="5">
    <source>
        <dbReference type="ARBA" id="ARBA00023136"/>
    </source>
</evidence>
<keyword evidence="2" id="KW-1003">Cell membrane</keyword>
<name>A0A4Z1A4T2_9LEPT</name>
<dbReference type="GO" id="GO:0022857">
    <property type="term" value="F:transmembrane transporter activity"/>
    <property type="evidence" value="ECO:0007669"/>
    <property type="project" value="InterPro"/>
</dbReference>
<feature type="transmembrane region" description="Helical" evidence="7">
    <location>
        <begin position="133"/>
        <end position="153"/>
    </location>
</feature>
<evidence type="ECO:0000256" key="3">
    <source>
        <dbReference type="ARBA" id="ARBA00022692"/>
    </source>
</evidence>
<feature type="transmembrane region" description="Helical" evidence="7">
    <location>
        <begin position="250"/>
        <end position="272"/>
    </location>
</feature>
<feature type="transmembrane region" description="Helical" evidence="7">
    <location>
        <begin position="311"/>
        <end position="332"/>
    </location>
</feature>
<dbReference type="PANTHER" id="PTHR23513:SF6">
    <property type="entry name" value="MAJOR FACILITATOR SUPERFAMILY ASSOCIATED DOMAIN-CONTAINING PROTEIN"/>
    <property type="match status" value="1"/>
</dbReference>
<dbReference type="EMBL" id="RQGH01000011">
    <property type="protein sequence ID" value="TGL72367.1"/>
    <property type="molecule type" value="Genomic_DNA"/>
</dbReference>
<sequence length="427" mass="47733">MNQIIFYLAFAFGTFASSCFLYSIVIFTQTLTVVKGFSGIVFFFLFLPFPLFFLYTGYLLDRYSKKWVVVCFQFFLFLSALLLGAFTNLFEAYPYLLLPLAFLNGIGMTTVLPGRMALLREVMESHKLVFHTIAGNLLLIFSFGMSPLAVGWIREFESYSQLFLVLAGFHAVSMFAFTMLTSKTKYPQVHSKSESFNSNVSIENDESGHTKEEANREGKIPFQSNPIPSLAGSLKLVLGFLKEDPVSRQVMWIAVFSMLALGPIQVVLPQYVKQELGLGELARGSVLVFLGPGLFLGGILTILFHHLERKGLVLLSVFVCSSVFFLGFIPFYEAKATSFFLFCFGVSGGVLSSLMPAILQKRADDGLRGRILSLYTVCFQFTPAVSGFFASVVRDHTGSFWTFMGLGLGFLLISLFSFLRYTELRES</sequence>
<feature type="transmembrane region" description="Helical" evidence="7">
    <location>
        <begin position="371"/>
        <end position="393"/>
    </location>
</feature>
<evidence type="ECO:0000256" key="4">
    <source>
        <dbReference type="ARBA" id="ARBA00022989"/>
    </source>
</evidence>
<feature type="transmembrane region" description="Helical" evidence="7">
    <location>
        <begin position="399"/>
        <end position="419"/>
    </location>
</feature>